<feature type="domain" description="Glycoside hydrolase family 42 N-terminal" evidence="3">
    <location>
        <begin position="1101"/>
        <end position="1217"/>
    </location>
</feature>
<dbReference type="InterPro" id="IPR017853">
    <property type="entry name" value="GH"/>
</dbReference>
<dbReference type="GO" id="GO:0009341">
    <property type="term" value="C:beta-galactosidase complex"/>
    <property type="evidence" value="ECO:0007669"/>
    <property type="project" value="InterPro"/>
</dbReference>
<evidence type="ECO:0000313" key="5">
    <source>
        <dbReference type="Proteomes" id="UP001238163"/>
    </source>
</evidence>
<dbReference type="Proteomes" id="UP001238163">
    <property type="component" value="Unassembled WGS sequence"/>
</dbReference>
<dbReference type="InterPro" id="IPR013529">
    <property type="entry name" value="Glyco_hydro_42_N"/>
</dbReference>
<dbReference type="GO" id="GO:0004565">
    <property type="term" value="F:beta-galactosidase activity"/>
    <property type="evidence" value="ECO:0007669"/>
    <property type="project" value="InterPro"/>
</dbReference>
<proteinExistence type="predicted"/>
<dbReference type="EMBL" id="JAUSVL010000001">
    <property type="protein sequence ID" value="MDQ0291359.1"/>
    <property type="molecule type" value="Genomic_DNA"/>
</dbReference>
<keyword evidence="1" id="KW-0378">Hydrolase</keyword>
<dbReference type="GO" id="GO:0005975">
    <property type="term" value="P:carbohydrate metabolic process"/>
    <property type="evidence" value="ECO:0007669"/>
    <property type="project" value="InterPro"/>
</dbReference>
<evidence type="ECO:0000313" key="4">
    <source>
        <dbReference type="EMBL" id="MDQ0291359.1"/>
    </source>
</evidence>
<dbReference type="Pfam" id="PF02449">
    <property type="entry name" value="Glyco_hydro_42"/>
    <property type="match status" value="1"/>
</dbReference>
<accession>A0AAE3VJ16</accession>
<dbReference type="Gene3D" id="3.40.50.880">
    <property type="match status" value="1"/>
</dbReference>
<reference evidence="4" key="1">
    <citation type="submission" date="2023-07" db="EMBL/GenBank/DDBJ databases">
        <title>Genomic Encyclopedia of Type Strains, Phase IV (KMG-IV): sequencing the most valuable type-strain genomes for metagenomic binning, comparative biology and taxonomic classification.</title>
        <authorList>
            <person name="Goeker M."/>
        </authorList>
    </citation>
    <scope>NUCLEOTIDE SEQUENCE</scope>
    <source>
        <strain evidence="4">DSM 24202</strain>
    </source>
</reference>
<organism evidence="4 5">
    <name type="scientific">Oligosphaera ethanolica</name>
    <dbReference type="NCBI Taxonomy" id="760260"/>
    <lineage>
        <taxon>Bacteria</taxon>
        <taxon>Pseudomonadati</taxon>
        <taxon>Lentisphaerota</taxon>
        <taxon>Oligosphaeria</taxon>
        <taxon>Oligosphaerales</taxon>
        <taxon>Oligosphaeraceae</taxon>
        <taxon>Oligosphaera</taxon>
    </lineage>
</organism>
<dbReference type="PANTHER" id="PTHR36447:SF1">
    <property type="entry name" value="BETA-GALACTOSIDASE GANA"/>
    <property type="match status" value="1"/>
</dbReference>
<dbReference type="Gene3D" id="3.20.20.80">
    <property type="entry name" value="Glycosidases"/>
    <property type="match status" value="1"/>
</dbReference>
<evidence type="ECO:0000256" key="2">
    <source>
        <dbReference type="ARBA" id="ARBA00023295"/>
    </source>
</evidence>
<sequence length="1700" mass="188901">MRFYELLGRFLFLALTCSGLIGEDVHRLRNPTFAAGADGWQIHLGEVDAGVSREGGGGSLRLRFPGPPATGQAIAHQTLTLNQDTPKAIVFGCASKAEGLRADVAPSHALYGVELCVDFQDGSRAWISPEEKFSYGTHSWEELSSAYVPPRAIKAVTFYCRLRHEGTVWFDDFILYEVGSLVGEAMAGCSVQEIGDEIVLENDFVRLVLDPGRGGTCRDFVVKADSSRFSGEQHHDYRMFTDRLRVGGSCFDRVYTAEIIKNTAAAAELRLTVAGPDGYPFLDIIKTLRLTKYSSALEVRYEYYNRPEAMGDLIIEPYFRNGWNLQSSPGQQYLVPLADGVQAYGCQGGDTYLAEPVAGWIAAVDGQGRGMVCEFDYTRAAMFYLWRGGQDKTTAEWAFSPVSIPAGQRFSTLLTFYPVTPLTAVGNAENGIASEVILGEGDQYRLDFVASRSYLLRCQAAIVAQDGSQQTLTAYINLLPGKRTSLTLPAAGPKPAMIRYALYDGKTMVYESEHPLIAGYVFRPKQPKAKPAEILPFSIELTDSVPSRHTAWARPYTGGKLRALLLVDILHQREVVELSQRLDMECRVIRISMNENIMKWGMCDRYNVFSYADANLSLKKELATPYDVIVVSGGLWKHLDAGNTATLLSQLARGTGLVLIEPGALPADVMTAAGMMSGHDAEVSEYSPHYICTGIPLSLLPHRLSGGLRLAPWMRTISPLAAAGENASHRCVVFSYVASAGLTPVIPWSDPEPPHRYQDYSLGLLARAMIWASRREPQVVMRDLACDGHRVVFFLSGELPGAKVRLIMSNPALGHRQEWESALSLGPEISLPLPEHFWPGECIIDVMLVGENGVIDWGSTCFTEEQPAKWTSLTLADEMVAVGGSISGHATHSGEKNYQMRFELTDAYGRLIDAVAAEGMGTTTFSLRVREAATGILSVTAKLFAGNILLDRKQVDVLSPSLRIHNAMPFATGDMGYKYNLRRYLNPLRFAQFRAAGVNEIRFWHNSVDAAYRDHLRYAFPFDFPLAGHHLWSFTKDFAEPYSATRDKRYLCRRPCLNDPDYLASYREGIAASVDRLLRYSPGSFDVGDENSLTLWSTPFDFCFSEHTLRAFRQWLQEDYRTLERLNHEWGTAFADWSEVTPDTTLESRQRASITRRYAAWADHRRFMELTFCGAFQIVKDIIHEKAPGIPLDMSGTQPPNGYTGMDMWLLSKVIDIPAAYDRENLAEIIRSFGRPLIKPWYGYGNDGIGVAYRVWYDAFRFKNYGISYYTSTNLLLPDYRLPRQVQELGEHARDLREGGALLLKHLEDTPEVLIHYSHHSIHAAVIEDRYADFTAARELWCQLLDDMAIHYRFVSYEEIENGELSRNSARILILPHSSALSVAEAEAIERFAREGGLVVADRYVGIMNKHCSMQSQGLLDGLFGLVRPDRDKGENVEMEISRTNILGTVGMTSGPNPQLAGRALYLNPVGKGKALYLNLHWPQYTTVRSQSGKNAGALAYRRLLEGLFKPFRVLPGVEIHGDAFTYVRSFVYHQLASDGGARFVGLVREVAAPGAATTVAIRSASPAHLYDMRQKAYIGKSDSFKVTLANAEAVFFALMPYEITGVSITGSSWCRSGDELRFTVAVEKHGTASCGHSFQVDVFDPDGVKNELYSDVIYGHEGLATLVFRTALNDKTGIWQVTAADFISGKTSTTAFTVQ</sequence>
<keyword evidence="5" id="KW-1185">Reference proteome</keyword>
<keyword evidence="2" id="KW-0326">Glycosidase</keyword>
<dbReference type="InterPro" id="IPR029062">
    <property type="entry name" value="Class_I_gatase-like"/>
</dbReference>
<dbReference type="InterPro" id="IPR003476">
    <property type="entry name" value="Glyco_hydro_42"/>
</dbReference>
<dbReference type="Gene3D" id="2.60.120.260">
    <property type="entry name" value="Galactose-binding domain-like"/>
    <property type="match status" value="1"/>
</dbReference>
<evidence type="ECO:0000256" key="1">
    <source>
        <dbReference type="ARBA" id="ARBA00022801"/>
    </source>
</evidence>
<gene>
    <name evidence="4" type="ORF">J3R75_003466</name>
</gene>
<comment type="caution">
    <text evidence="4">The sequence shown here is derived from an EMBL/GenBank/DDBJ whole genome shotgun (WGS) entry which is preliminary data.</text>
</comment>
<protein>
    <recommendedName>
        <fullName evidence="3">Glycoside hydrolase family 42 N-terminal domain-containing protein</fullName>
    </recommendedName>
</protein>
<dbReference type="SUPFAM" id="SSF51445">
    <property type="entry name" value="(Trans)glycosidases"/>
    <property type="match status" value="1"/>
</dbReference>
<evidence type="ECO:0000259" key="3">
    <source>
        <dbReference type="Pfam" id="PF02449"/>
    </source>
</evidence>
<name>A0AAE3VJ16_9BACT</name>
<dbReference type="PANTHER" id="PTHR36447">
    <property type="entry name" value="BETA-GALACTOSIDASE GANA"/>
    <property type="match status" value="1"/>
</dbReference>